<dbReference type="RefSeq" id="WP_015248151.1">
    <property type="nucleotide sequence ID" value="NC_019892.1"/>
</dbReference>
<dbReference type="PANTHER" id="PTHR37833">
    <property type="entry name" value="LIPOPROTEIN-RELATED"/>
    <property type="match status" value="1"/>
</dbReference>
<proteinExistence type="predicted"/>
<accession>L0DJN3</accession>
<dbReference type="EMBL" id="CP003364">
    <property type="protein sequence ID" value="AGA29043.1"/>
    <property type="molecule type" value="Genomic_DNA"/>
</dbReference>
<name>L0DJN3_SINAD</name>
<dbReference type="Proteomes" id="UP000010798">
    <property type="component" value="Chromosome"/>
</dbReference>
<keyword evidence="2" id="KW-1185">Reference proteome</keyword>
<reference evidence="1 2" key="1">
    <citation type="submission" date="2012-02" db="EMBL/GenBank/DDBJ databases">
        <title>Complete sequence of chromosome of Singulisphaera acidiphila DSM 18658.</title>
        <authorList>
            <consortium name="US DOE Joint Genome Institute (JGI-PGF)"/>
            <person name="Lucas S."/>
            <person name="Copeland A."/>
            <person name="Lapidus A."/>
            <person name="Glavina del Rio T."/>
            <person name="Dalin E."/>
            <person name="Tice H."/>
            <person name="Bruce D."/>
            <person name="Goodwin L."/>
            <person name="Pitluck S."/>
            <person name="Peters L."/>
            <person name="Ovchinnikova G."/>
            <person name="Chertkov O."/>
            <person name="Kyrpides N."/>
            <person name="Mavromatis K."/>
            <person name="Ivanova N."/>
            <person name="Brettin T."/>
            <person name="Detter J.C."/>
            <person name="Han C."/>
            <person name="Larimer F."/>
            <person name="Land M."/>
            <person name="Hauser L."/>
            <person name="Markowitz V."/>
            <person name="Cheng J.-F."/>
            <person name="Hugenholtz P."/>
            <person name="Woyke T."/>
            <person name="Wu D."/>
            <person name="Tindall B."/>
            <person name="Pomrenke H."/>
            <person name="Brambilla E."/>
            <person name="Klenk H.-P."/>
            <person name="Eisen J.A."/>
        </authorList>
    </citation>
    <scope>NUCLEOTIDE SEQUENCE [LARGE SCALE GENOMIC DNA]</scope>
    <source>
        <strain evidence="2">ATCC BAA-1392 / DSM 18658 / VKM B-2454 / MOB10</strain>
    </source>
</reference>
<dbReference type="KEGG" id="saci:Sinac_4885"/>
<dbReference type="PANTHER" id="PTHR37833:SF1">
    <property type="entry name" value="SIGNAL PEPTIDE PROTEIN"/>
    <property type="match status" value="1"/>
</dbReference>
<sequence>MGIRRIVLTLLAGLISTASFHLALRQRPSPAPLILSPVTHDCGTVEGSRTLEFRAYLKNTTPSPIYVNQVLTGCDCTTSEMRGAEVSPFGSVSFPLKWRLNGRRGSTSTSASVEYRVSPDSPFVVTTPLTLTCHVVEEYTVSPSHLVFSSDDERTRLEFHTNPGRPLVRINRLESTHPAIQAVLEPSPTDSGRQVVLVSLSSRQWGPVEGKDAALIIHTTCEHQPTFEVPVRVAADARPVKSG</sequence>
<dbReference type="AlphaFoldDB" id="L0DJN3"/>
<organism evidence="1 2">
    <name type="scientific">Singulisphaera acidiphila (strain ATCC BAA-1392 / DSM 18658 / VKM B-2454 / MOB10)</name>
    <dbReference type="NCBI Taxonomy" id="886293"/>
    <lineage>
        <taxon>Bacteria</taxon>
        <taxon>Pseudomonadati</taxon>
        <taxon>Planctomycetota</taxon>
        <taxon>Planctomycetia</taxon>
        <taxon>Isosphaerales</taxon>
        <taxon>Isosphaeraceae</taxon>
        <taxon>Singulisphaera</taxon>
    </lineage>
</organism>
<evidence type="ECO:0000313" key="1">
    <source>
        <dbReference type="EMBL" id="AGA29043.1"/>
    </source>
</evidence>
<protein>
    <recommendedName>
        <fullName evidence="3">DUF1573 domain-containing protein</fullName>
    </recommendedName>
</protein>
<evidence type="ECO:0008006" key="3">
    <source>
        <dbReference type="Google" id="ProtNLM"/>
    </source>
</evidence>
<dbReference type="InterPro" id="IPR011467">
    <property type="entry name" value="DUF1573"/>
</dbReference>
<dbReference type="OrthoDB" id="215317at2"/>
<gene>
    <name evidence="1" type="ordered locus">Sinac_4885</name>
</gene>
<dbReference type="HOGENOM" id="CLU_1141975_0_0_0"/>
<dbReference type="Pfam" id="PF07610">
    <property type="entry name" value="DUF1573"/>
    <property type="match status" value="1"/>
</dbReference>
<evidence type="ECO:0000313" key="2">
    <source>
        <dbReference type="Proteomes" id="UP000010798"/>
    </source>
</evidence>